<dbReference type="InterPro" id="IPR001926">
    <property type="entry name" value="TrpB-like_PALP"/>
</dbReference>
<keyword evidence="3" id="KW-0808">Transferase</keyword>
<comment type="cofactor">
    <cofactor evidence="1">
        <name>pyridoxal 5'-phosphate</name>
        <dbReference type="ChEBI" id="CHEBI:597326"/>
    </cofactor>
</comment>
<proteinExistence type="predicted"/>
<evidence type="ECO:0000313" key="7">
    <source>
        <dbReference type="Proteomes" id="UP000053681"/>
    </source>
</evidence>
<accession>A0A0V8JGR4</accession>
<dbReference type="SUPFAM" id="SSF53686">
    <property type="entry name" value="Tryptophan synthase beta subunit-like PLP-dependent enzymes"/>
    <property type="match status" value="1"/>
</dbReference>
<keyword evidence="7" id="KW-1185">Reference proteome</keyword>
<dbReference type="NCBIfam" id="TIGR03945">
    <property type="entry name" value="PLP_SbnA_fam"/>
    <property type="match status" value="1"/>
</dbReference>
<comment type="caution">
    <text evidence="6">The sequence shown here is derived from an EMBL/GenBank/DDBJ whole genome shotgun (WGS) entry which is preliminary data.</text>
</comment>
<dbReference type="InterPro" id="IPR036052">
    <property type="entry name" value="TrpB-like_PALP_sf"/>
</dbReference>
<dbReference type="AlphaFoldDB" id="A0A0V8JGR4"/>
<evidence type="ECO:0000256" key="2">
    <source>
        <dbReference type="ARBA" id="ARBA00011738"/>
    </source>
</evidence>
<feature type="domain" description="Tryptophan synthase beta chain-like PALP" evidence="5">
    <location>
        <begin position="17"/>
        <end position="308"/>
    </location>
</feature>
<dbReference type="GO" id="GO:1901605">
    <property type="term" value="P:alpha-amino acid metabolic process"/>
    <property type="evidence" value="ECO:0007669"/>
    <property type="project" value="UniProtKB-ARBA"/>
</dbReference>
<dbReference type="Proteomes" id="UP000053681">
    <property type="component" value="Unassembled WGS sequence"/>
</dbReference>
<comment type="subunit">
    <text evidence="2">Homodimer.</text>
</comment>
<dbReference type="GO" id="GO:0016740">
    <property type="term" value="F:transferase activity"/>
    <property type="evidence" value="ECO:0007669"/>
    <property type="project" value="UniProtKB-KW"/>
</dbReference>
<protein>
    <submittedName>
        <fullName evidence="6">2,3-diaminopropionate biosynthesis protein SbnA</fullName>
    </submittedName>
</protein>
<organism evidence="6 7">
    <name type="scientific">Priestia veravalensis</name>
    <dbReference type="NCBI Taxonomy" id="1414648"/>
    <lineage>
        <taxon>Bacteria</taxon>
        <taxon>Bacillati</taxon>
        <taxon>Bacillota</taxon>
        <taxon>Bacilli</taxon>
        <taxon>Bacillales</taxon>
        <taxon>Bacillaceae</taxon>
        <taxon>Priestia</taxon>
    </lineage>
</organism>
<dbReference type="Gene3D" id="3.40.50.1100">
    <property type="match status" value="2"/>
</dbReference>
<evidence type="ECO:0000256" key="3">
    <source>
        <dbReference type="ARBA" id="ARBA00022679"/>
    </source>
</evidence>
<evidence type="ECO:0000256" key="1">
    <source>
        <dbReference type="ARBA" id="ARBA00001933"/>
    </source>
</evidence>
<keyword evidence="4" id="KW-0663">Pyridoxal phosphate</keyword>
<dbReference type="CDD" id="cd01561">
    <property type="entry name" value="CBS_like"/>
    <property type="match status" value="1"/>
</dbReference>
<dbReference type="PANTHER" id="PTHR10314">
    <property type="entry name" value="CYSTATHIONINE BETA-SYNTHASE"/>
    <property type="match status" value="1"/>
</dbReference>
<dbReference type="InterPro" id="IPR023927">
    <property type="entry name" value="SbnA"/>
</dbReference>
<dbReference type="EMBL" id="LNQP01000099">
    <property type="protein sequence ID" value="KSU86251.1"/>
    <property type="molecule type" value="Genomic_DNA"/>
</dbReference>
<evidence type="ECO:0000256" key="4">
    <source>
        <dbReference type="ARBA" id="ARBA00022898"/>
    </source>
</evidence>
<evidence type="ECO:0000313" key="6">
    <source>
        <dbReference type="EMBL" id="KSU86251.1"/>
    </source>
</evidence>
<dbReference type="InterPro" id="IPR050214">
    <property type="entry name" value="Cys_Synth/Cystath_Beta-Synth"/>
</dbReference>
<evidence type="ECO:0000259" key="5">
    <source>
        <dbReference type="Pfam" id="PF00291"/>
    </source>
</evidence>
<reference evidence="6 7" key="1">
    <citation type="submission" date="2015-11" db="EMBL/GenBank/DDBJ databases">
        <title>Bacillus caseinolyticus sp nov.</title>
        <authorList>
            <person name="Dastager S.G."/>
            <person name="Mawlankar R."/>
        </authorList>
    </citation>
    <scope>NUCLEOTIDE SEQUENCE [LARGE SCALE GENOMIC DNA]</scope>
    <source>
        <strain evidence="6 7">SGD-V-76</strain>
    </source>
</reference>
<name>A0A0V8JGR4_9BACI</name>
<dbReference type="Pfam" id="PF00291">
    <property type="entry name" value="PALP"/>
    <property type="match status" value="1"/>
</dbReference>
<gene>
    <name evidence="6" type="ORF">AS180_19660</name>
</gene>
<sequence>MTNTIQTLNPNIISSIQECIGNTPLFQLNNLFPEKNVNVYAKLEMMNLGGSMKDRPAQFLIKRGMEEGKINSKTHLIESSSGNLGIALALLSKFYNLSFTCVVDPKISKTNLKIIEALGANVSMVDEPDENGGYLKTRIKRVNELLANTPNAYWINQYANENNWKSHYHGAGSEIVKQLDGQPLDILIAPVSTSGSIMGISRRLREAYPKLMVVAVDAVGSIIFNSPSAPRELPGIGSSRVPELLNTDEIDQVIHVNDYDSAIACREILQKEGIFSGGSSGSVVSAIKKLIPTLPVSKETNVVTIFPDRGERYLDLVYDDQWLNKVKGMQ</sequence>
<dbReference type="RefSeq" id="WP_062687381.1">
    <property type="nucleotide sequence ID" value="NZ_KQ758713.1"/>
</dbReference>